<protein>
    <submittedName>
        <fullName evidence="2">Uncharacterized protein</fullName>
    </submittedName>
</protein>
<dbReference type="PANTHER" id="PTHR48238:SF1">
    <property type="entry name" value="(RAPE) HYPOTHETICAL PROTEIN"/>
    <property type="match status" value="1"/>
</dbReference>
<keyword evidence="3" id="KW-1185">Reference proteome</keyword>
<feature type="compositionally biased region" description="Low complexity" evidence="1">
    <location>
        <begin position="45"/>
        <end position="58"/>
    </location>
</feature>
<dbReference type="AlphaFoldDB" id="A0AA42B211"/>
<dbReference type="PANTHER" id="PTHR48238">
    <property type="entry name" value="BNACNNG09570D PROTEIN"/>
    <property type="match status" value="1"/>
</dbReference>
<proteinExistence type="predicted"/>
<name>A0AA42B211_PAPNU</name>
<feature type="region of interest" description="Disordered" evidence="1">
    <location>
        <begin position="40"/>
        <end position="97"/>
    </location>
</feature>
<gene>
    <name evidence="2" type="ORF">MKW94_004361</name>
</gene>
<evidence type="ECO:0000313" key="2">
    <source>
        <dbReference type="EMBL" id="MCL7048522.1"/>
    </source>
</evidence>
<comment type="caution">
    <text evidence="2">The sequence shown here is derived from an EMBL/GenBank/DDBJ whole genome shotgun (WGS) entry which is preliminary data.</text>
</comment>
<dbReference type="EMBL" id="JAJJMA010305343">
    <property type="protein sequence ID" value="MCL7048522.1"/>
    <property type="molecule type" value="Genomic_DNA"/>
</dbReference>
<reference evidence="2" key="1">
    <citation type="submission" date="2022-03" db="EMBL/GenBank/DDBJ databases">
        <title>A functionally conserved STORR gene fusion in Papaver species that diverged 16.8 million years ago.</title>
        <authorList>
            <person name="Catania T."/>
        </authorList>
    </citation>
    <scope>NUCLEOTIDE SEQUENCE</scope>
    <source>
        <strain evidence="2">S-191538</strain>
    </source>
</reference>
<accession>A0AA42B211</accession>
<dbReference type="Proteomes" id="UP001177140">
    <property type="component" value="Unassembled WGS sequence"/>
</dbReference>
<evidence type="ECO:0000256" key="1">
    <source>
        <dbReference type="SAM" id="MobiDB-lite"/>
    </source>
</evidence>
<organism evidence="2 3">
    <name type="scientific">Papaver nudicaule</name>
    <name type="common">Iceland poppy</name>
    <dbReference type="NCBI Taxonomy" id="74823"/>
    <lineage>
        <taxon>Eukaryota</taxon>
        <taxon>Viridiplantae</taxon>
        <taxon>Streptophyta</taxon>
        <taxon>Embryophyta</taxon>
        <taxon>Tracheophyta</taxon>
        <taxon>Spermatophyta</taxon>
        <taxon>Magnoliopsida</taxon>
        <taxon>Ranunculales</taxon>
        <taxon>Papaveraceae</taxon>
        <taxon>Papaveroideae</taxon>
        <taxon>Papaver</taxon>
    </lineage>
</organism>
<sequence length="149" mass="15977">MFGRVRATSLDSLELERPKIIKHDSHSIYEITLQKLRLGSGRALTPSSSTDSLNASSTEAKRTDAPPPPPSSADTLKASSTEAMKIDAPPLSTSTPSSCCIGESIHICSKQTVDCTSVSESKCKKGLWIHHDFGIVSVNLESRPLGQKV</sequence>
<evidence type="ECO:0000313" key="3">
    <source>
        <dbReference type="Proteomes" id="UP001177140"/>
    </source>
</evidence>